<protein>
    <submittedName>
        <fullName evidence="2">Efflux RND transporter permease subunit</fullName>
    </submittedName>
</protein>
<keyword evidence="1" id="KW-0472">Membrane</keyword>
<dbReference type="GO" id="GO:0042910">
    <property type="term" value="F:xenobiotic transmembrane transporter activity"/>
    <property type="evidence" value="ECO:0007669"/>
    <property type="project" value="TreeGrafter"/>
</dbReference>
<dbReference type="PANTHER" id="PTHR32063:SF19">
    <property type="entry name" value="CATION EFFLUX SYSTEM PROTEIN CUSA"/>
    <property type="match status" value="1"/>
</dbReference>
<evidence type="ECO:0000313" key="3">
    <source>
        <dbReference type="Proteomes" id="UP000610558"/>
    </source>
</evidence>
<keyword evidence="3" id="KW-1185">Reference proteome</keyword>
<gene>
    <name evidence="2" type="ORF">IB286_09655</name>
</gene>
<dbReference type="EMBL" id="JACXLD010000004">
    <property type="protein sequence ID" value="MBD2859272.1"/>
    <property type="molecule type" value="Genomic_DNA"/>
</dbReference>
<dbReference type="InterPro" id="IPR001036">
    <property type="entry name" value="Acrflvin-R"/>
</dbReference>
<sequence>MAVWVGMIAMAGLAAELGLLMLHYLDDALQKPEALDSKNRLDEFHEKVAQSAAQRIRPMLMTSLTLLISLIPILISDGTGADVMKRIAAPMVGGTASALIAVLLVFPAIFALWKAPRLFSTDDKGKLKIHQ</sequence>
<accession>A0A927C3R4</accession>
<dbReference type="PANTHER" id="PTHR32063">
    <property type="match status" value="1"/>
</dbReference>
<evidence type="ECO:0000313" key="2">
    <source>
        <dbReference type="EMBL" id="MBD2859272.1"/>
    </source>
</evidence>
<dbReference type="SUPFAM" id="SSF82866">
    <property type="entry name" value="Multidrug efflux transporter AcrB transmembrane domain"/>
    <property type="match status" value="1"/>
</dbReference>
<comment type="caution">
    <text evidence="2">The sequence shown here is derived from an EMBL/GenBank/DDBJ whole genome shotgun (WGS) entry which is preliminary data.</text>
</comment>
<feature type="transmembrane region" description="Helical" evidence="1">
    <location>
        <begin position="56"/>
        <end position="75"/>
    </location>
</feature>
<dbReference type="AlphaFoldDB" id="A0A927C3R4"/>
<dbReference type="Proteomes" id="UP000610558">
    <property type="component" value="Unassembled WGS sequence"/>
</dbReference>
<reference evidence="2" key="1">
    <citation type="submission" date="2020-09" db="EMBL/GenBank/DDBJ databases">
        <authorList>
            <person name="Yoon J.-W."/>
        </authorList>
    </citation>
    <scope>NUCLEOTIDE SEQUENCE</scope>
    <source>
        <strain evidence="2">KMU-158</strain>
    </source>
</reference>
<organism evidence="2 3">
    <name type="scientific">Spongiibacter pelagi</name>
    <dbReference type="NCBI Taxonomy" id="2760804"/>
    <lineage>
        <taxon>Bacteria</taxon>
        <taxon>Pseudomonadati</taxon>
        <taxon>Pseudomonadota</taxon>
        <taxon>Gammaproteobacteria</taxon>
        <taxon>Cellvibrionales</taxon>
        <taxon>Spongiibacteraceae</taxon>
        <taxon>Spongiibacter</taxon>
    </lineage>
</organism>
<dbReference type="Pfam" id="PF00873">
    <property type="entry name" value="ACR_tran"/>
    <property type="match status" value="1"/>
</dbReference>
<dbReference type="Gene3D" id="1.20.1640.10">
    <property type="entry name" value="Multidrug efflux transporter AcrB transmembrane domain"/>
    <property type="match status" value="1"/>
</dbReference>
<keyword evidence="1" id="KW-1133">Transmembrane helix</keyword>
<proteinExistence type="predicted"/>
<evidence type="ECO:0000256" key="1">
    <source>
        <dbReference type="SAM" id="Phobius"/>
    </source>
</evidence>
<feature type="transmembrane region" description="Helical" evidence="1">
    <location>
        <begin position="87"/>
        <end position="113"/>
    </location>
</feature>
<dbReference type="GO" id="GO:0005886">
    <property type="term" value="C:plasma membrane"/>
    <property type="evidence" value="ECO:0007669"/>
    <property type="project" value="TreeGrafter"/>
</dbReference>
<name>A0A927C3R4_9GAMM</name>
<keyword evidence="1" id="KW-0812">Transmembrane</keyword>